<proteinExistence type="predicted"/>
<dbReference type="EMBL" id="JAHIBW010000007">
    <property type="protein sequence ID" value="KAG7309245.1"/>
    <property type="molecule type" value="Genomic_DNA"/>
</dbReference>
<evidence type="ECO:0000313" key="2">
    <source>
        <dbReference type="EMBL" id="KAG7309245.1"/>
    </source>
</evidence>
<organism evidence="2 3">
    <name type="scientific">Plutella xylostella</name>
    <name type="common">Diamondback moth</name>
    <name type="synonym">Plutella maculipennis</name>
    <dbReference type="NCBI Taxonomy" id="51655"/>
    <lineage>
        <taxon>Eukaryota</taxon>
        <taxon>Metazoa</taxon>
        <taxon>Ecdysozoa</taxon>
        <taxon>Arthropoda</taxon>
        <taxon>Hexapoda</taxon>
        <taxon>Insecta</taxon>
        <taxon>Pterygota</taxon>
        <taxon>Neoptera</taxon>
        <taxon>Endopterygota</taxon>
        <taxon>Lepidoptera</taxon>
        <taxon>Glossata</taxon>
        <taxon>Ditrysia</taxon>
        <taxon>Yponomeutoidea</taxon>
        <taxon>Plutellidae</taxon>
        <taxon>Plutella</taxon>
    </lineage>
</organism>
<feature type="chain" id="PRO_5045946269" evidence="1">
    <location>
        <begin position="21"/>
        <end position="112"/>
    </location>
</feature>
<comment type="caution">
    <text evidence="2">The sequence shown here is derived from an EMBL/GenBank/DDBJ whole genome shotgun (WGS) entry which is preliminary data.</text>
</comment>
<reference evidence="2 3" key="1">
    <citation type="submission" date="2021-06" db="EMBL/GenBank/DDBJ databases">
        <title>A haploid diamondback moth (Plutella xylostella L.) genome assembly resolves 31 chromosomes and identifies a diamide resistance mutation.</title>
        <authorList>
            <person name="Ward C.M."/>
            <person name="Perry K.D."/>
            <person name="Baker G."/>
            <person name="Powis K."/>
            <person name="Heckel D.G."/>
            <person name="Baxter S.W."/>
        </authorList>
    </citation>
    <scope>NUCLEOTIDE SEQUENCE [LARGE SCALE GENOMIC DNA]</scope>
    <source>
        <strain evidence="2 3">LV</strain>
        <tissue evidence="2">Single pupa</tissue>
    </source>
</reference>
<feature type="signal peptide" evidence="1">
    <location>
        <begin position="1"/>
        <end position="20"/>
    </location>
</feature>
<evidence type="ECO:0000256" key="1">
    <source>
        <dbReference type="SAM" id="SignalP"/>
    </source>
</evidence>
<gene>
    <name evidence="2" type="ORF">JYU34_005175</name>
</gene>
<sequence>MKKIQEISIVLLCLSTVLSGLEYNLKYLKDCQKPPLPYHEKPCATLLVDLYLNQNKRQLLKGNVSVQDYCPDCRFCIEAKKDRNPKAMTFKDLECQNPLIRVMFQAINMPAV</sequence>
<keyword evidence="3" id="KW-1185">Reference proteome</keyword>
<evidence type="ECO:0000313" key="3">
    <source>
        <dbReference type="Proteomes" id="UP000823941"/>
    </source>
</evidence>
<feature type="non-terminal residue" evidence="2">
    <location>
        <position position="112"/>
    </location>
</feature>
<accession>A0ABQ7QW24</accession>
<dbReference type="Proteomes" id="UP000823941">
    <property type="component" value="Chromosome 7"/>
</dbReference>
<protein>
    <submittedName>
        <fullName evidence="2">Uncharacterized protein</fullName>
    </submittedName>
</protein>
<name>A0ABQ7QW24_PLUXY</name>
<keyword evidence="1" id="KW-0732">Signal</keyword>